<keyword evidence="2" id="KW-1185">Reference proteome</keyword>
<dbReference type="EMBL" id="WHNP01000005">
    <property type="protein sequence ID" value="MPW16804.1"/>
    <property type="molecule type" value="Genomic_DNA"/>
</dbReference>
<dbReference type="Proteomes" id="UP000484381">
    <property type="component" value="Unassembled WGS sequence"/>
</dbReference>
<comment type="caution">
    <text evidence="1">The sequence shown here is derived from an EMBL/GenBank/DDBJ whole genome shotgun (WGS) entry which is preliminary data.</text>
</comment>
<gene>
    <name evidence="1" type="ORF">GCT13_07600</name>
</gene>
<evidence type="ECO:0000313" key="2">
    <source>
        <dbReference type="Proteomes" id="UP000484381"/>
    </source>
</evidence>
<sequence>MANPFEEELVQNSRLYYEAFLPGAVTRLRNQALARVSGVSNNSDALEGIDKGQLIDVARKFMIEWKASGGEYDAMLEDAVARGDLQIQSPAAVYVTPFPLVLVCESCGALENHDKPRRLHDNALEGTYRRLAAGNRLGKNAIFCQRAGCKGRMRQVPYVMVHCCGHLGPVATPRSARGLAALGFRDGGGQYRTSSFFDLSTGHNVVNAGVDLCPACSDRARGPASALQRGTSVTGGDSFFPQVMQFVALSDKAGNVVSSVNAELSNCGETLRGAARDIAEGLVSSLLRIADSTAWQTETALLLGGGQAKPEAVAATTLKRQKLLLEIESLHRLIADGVDLRETLSFSQASLSALDAQLGNAGNRFASVRQFIPDDALLLQLSRQRRTMEAVLLRHDVRTQSASAVASDSAALPSDWLFVRDRFGIEDIAHIPDLKVVVSALGFTREKREPEREEDVAPLKLNPFEDQVNANSRGKAMLFALSAQTEALWIRLDPIKVLRWCVRSSGWQAPPADVYDSAERAHAYLLRNSPALAGGQTDRDGDQDTSAASQAAPLDLMHSICHALLLSARRHSGYDAQSLTEYLFPMDLSFMIYVTSVQNYTAGGLLMLFQHYLRRWFEDASMFAFNCAFDPICSDVGGACAGCIHISRGCESFNAGVSRAYLHGGQVDRHQRLSVNPGYWGWQPDENP</sequence>
<dbReference type="AlphaFoldDB" id="A0A7X1N7R6"/>
<evidence type="ECO:0000313" key="1">
    <source>
        <dbReference type="EMBL" id="MPW16804.1"/>
    </source>
</evidence>
<proteinExistence type="predicted"/>
<dbReference type="RefSeq" id="WP_152756535.1">
    <property type="nucleotide sequence ID" value="NZ_WHNP01000005.1"/>
</dbReference>
<organism evidence="1 2">
    <name type="scientific">Paraburkholderia franconis</name>
    <dbReference type="NCBI Taxonomy" id="2654983"/>
    <lineage>
        <taxon>Bacteria</taxon>
        <taxon>Pseudomonadati</taxon>
        <taxon>Pseudomonadota</taxon>
        <taxon>Betaproteobacteria</taxon>
        <taxon>Burkholderiales</taxon>
        <taxon>Burkholderiaceae</taxon>
        <taxon>Paraburkholderia</taxon>
    </lineage>
</organism>
<accession>A0A7X1N7R6</accession>
<protein>
    <submittedName>
        <fullName evidence="1">Uncharacterized protein</fullName>
    </submittedName>
</protein>
<reference evidence="1 2" key="1">
    <citation type="submission" date="2019-10" db="EMBL/GenBank/DDBJ databases">
        <title>Paraburkholderia sp. isolated from nodules of Mimosa pudica from Brazilian Atlantic Forest soils.</title>
        <authorList>
            <person name="Paulitsch F."/>
            <person name="Hungria M."/>
            <person name="Dall'Agnol R."/>
        </authorList>
    </citation>
    <scope>NUCLEOTIDE SEQUENCE [LARGE SCALE GENOMIC DNA]</scope>
    <source>
        <strain evidence="1 2">CNPSo 3157</strain>
    </source>
</reference>
<name>A0A7X1N7R6_9BURK</name>